<name>A0A1B6DIM0_9HEMI</name>
<feature type="non-terminal residue" evidence="5">
    <location>
        <position position="1"/>
    </location>
</feature>
<dbReference type="InterPro" id="IPR020392">
    <property type="entry name" value="Pancreatic_hormone-like_CS"/>
</dbReference>
<dbReference type="SMART" id="SM00309">
    <property type="entry name" value="PAH"/>
    <property type="match status" value="1"/>
</dbReference>
<comment type="similarity">
    <text evidence="2 4">Belongs to the NPY family.</text>
</comment>
<comment type="subcellular location">
    <subcellularLocation>
        <location evidence="1">Secreted</location>
    </subcellularLocation>
</comment>
<evidence type="ECO:0000256" key="1">
    <source>
        <dbReference type="ARBA" id="ARBA00004613"/>
    </source>
</evidence>
<dbReference type="AlphaFoldDB" id="A0A1B6DIM0"/>
<evidence type="ECO:0000313" key="5">
    <source>
        <dbReference type="EMBL" id="JAS25502.1"/>
    </source>
</evidence>
<dbReference type="PROSITE" id="PS50276">
    <property type="entry name" value="PANCREATIC_HORMONE_2"/>
    <property type="match status" value="1"/>
</dbReference>
<reference evidence="5" key="1">
    <citation type="submission" date="2015-12" db="EMBL/GenBank/DDBJ databases">
        <title>De novo transcriptome assembly of four potential Pierce s Disease insect vectors from Arizona vineyards.</title>
        <authorList>
            <person name="Tassone E.E."/>
        </authorList>
    </citation>
    <scope>NUCLEOTIDE SEQUENCE</scope>
</reference>
<dbReference type="GO" id="GO:0005576">
    <property type="term" value="C:extracellular region"/>
    <property type="evidence" value="ECO:0007669"/>
    <property type="project" value="UniProtKB-SubCell"/>
</dbReference>
<protein>
    <recommendedName>
        <fullName evidence="6">Neuropeptide Y</fullName>
    </recommendedName>
</protein>
<gene>
    <name evidence="5" type="ORF">g.44883</name>
</gene>
<evidence type="ECO:0000256" key="4">
    <source>
        <dbReference type="RuleBase" id="RU000656"/>
    </source>
</evidence>
<dbReference type="CDD" id="cd00126">
    <property type="entry name" value="PAH"/>
    <property type="match status" value="1"/>
</dbReference>
<evidence type="ECO:0000256" key="2">
    <source>
        <dbReference type="ARBA" id="ARBA00010022"/>
    </source>
</evidence>
<dbReference type="InterPro" id="IPR001955">
    <property type="entry name" value="Pancreatic_hormone-like"/>
</dbReference>
<organism evidence="5">
    <name type="scientific">Clastoptera arizonana</name>
    <name type="common">Arizona spittle bug</name>
    <dbReference type="NCBI Taxonomy" id="38151"/>
    <lineage>
        <taxon>Eukaryota</taxon>
        <taxon>Metazoa</taxon>
        <taxon>Ecdysozoa</taxon>
        <taxon>Arthropoda</taxon>
        <taxon>Hexapoda</taxon>
        <taxon>Insecta</taxon>
        <taxon>Pterygota</taxon>
        <taxon>Neoptera</taxon>
        <taxon>Paraneoptera</taxon>
        <taxon>Hemiptera</taxon>
        <taxon>Auchenorrhyncha</taxon>
        <taxon>Cercopoidea</taxon>
        <taxon>Clastopteridae</taxon>
        <taxon>Clastoptera</taxon>
    </lineage>
</organism>
<keyword evidence="3" id="KW-0964">Secreted</keyword>
<proteinExistence type="inferred from homology"/>
<evidence type="ECO:0000256" key="3">
    <source>
        <dbReference type="ARBA" id="ARBA00022525"/>
    </source>
</evidence>
<accession>A0A1B6DIM0</accession>
<dbReference type="GO" id="GO:0005179">
    <property type="term" value="F:hormone activity"/>
    <property type="evidence" value="ECO:0007669"/>
    <property type="project" value="InterPro"/>
</dbReference>
<sequence length="125" mass="14365">SLVYSTTLPVYSEIMWTIDGAVAGCLCMVVLTSCYYCEPFIANDAISRPERPKSFGSPQELSTYLEKLSQYYAIVGRPRFGKRTMTKSIEKPMMREVIDFRYPANFLPEASELYDLSQVYELQEE</sequence>
<dbReference type="EMBL" id="GEDC01011796">
    <property type="protein sequence ID" value="JAS25502.1"/>
    <property type="molecule type" value="Transcribed_RNA"/>
</dbReference>
<dbReference type="PROSITE" id="PS00265">
    <property type="entry name" value="PANCREATIC_HORMONE_1"/>
    <property type="match status" value="1"/>
</dbReference>
<evidence type="ECO:0008006" key="6">
    <source>
        <dbReference type="Google" id="ProtNLM"/>
    </source>
</evidence>
<dbReference type="Pfam" id="PF00159">
    <property type="entry name" value="Hormone_3"/>
    <property type="match status" value="1"/>
</dbReference>